<dbReference type="HOGENOM" id="CLU_183677_0_0_6"/>
<feature type="coiled-coil region" evidence="1">
    <location>
        <begin position="1"/>
        <end position="32"/>
    </location>
</feature>
<reference evidence="2 3" key="1">
    <citation type="submission" date="2014-07" db="EMBL/GenBank/DDBJ databases">
        <title>Comparative analysis of Nitrosococcus oceani genome inventories of strains from Pacific and Atlantic gyres.</title>
        <authorList>
            <person name="Lim C.K."/>
            <person name="Wang L."/>
            <person name="Sayavedra-Soto L.A."/>
            <person name="Klotz M.G."/>
        </authorList>
    </citation>
    <scope>NUCLEOTIDE SEQUENCE [LARGE SCALE GENOMIC DNA]</scope>
    <source>
        <strain evidence="2 3">C-27</strain>
    </source>
</reference>
<organism evidence="2 3">
    <name type="scientific">Nitrosococcus oceani C-27</name>
    <dbReference type="NCBI Taxonomy" id="314279"/>
    <lineage>
        <taxon>Bacteria</taxon>
        <taxon>Pseudomonadati</taxon>
        <taxon>Pseudomonadota</taxon>
        <taxon>Gammaproteobacteria</taxon>
        <taxon>Chromatiales</taxon>
        <taxon>Chromatiaceae</taxon>
        <taxon>Nitrosococcus</taxon>
    </lineage>
</organism>
<protein>
    <recommendedName>
        <fullName evidence="4">Coiled coil domain-containing protein</fullName>
    </recommendedName>
</protein>
<dbReference type="Proteomes" id="UP000028839">
    <property type="component" value="Unassembled WGS sequence"/>
</dbReference>
<evidence type="ECO:0000256" key="1">
    <source>
        <dbReference type="SAM" id="Coils"/>
    </source>
</evidence>
<dbReference type="AlphaFoldDB" id="A0A0E2Z0X9"/>
<evidence type="ECO:0008006" key="4">
    <source>
        <dbReference type="Google" id="ProtNLM"/>
    </source>
</evidence>
<comment type="caution">
    <text evidence="2">The sequence shown here is derived from an EMBL/GenBank/DDBJ whole genome shotgun (WGS) entry which is preliminary data.</text>
</comment>
<evidence type="ECO:0000313" key="2">
    <source>
        <dbReference type="EMBL" id="KFI18876.1"/>
    </source>
</evidence>
<proteinExistence type="predicted"/>
<gene>
    <name evidence="2" type="ORF">IB75_11900</name>
</gene>
<keyword evidence="1" id="KW-0175">Coiled coil</keyword>
<sequence length="88" mass="10449">MKHDKDTFEKLLDNLKQQRDELRVQVHLAKLEAQEEWEEVEKKWDKLKPTLDAIRDETIESSKNIFASLGSIAEEIESGYKRIKKHLE</sequence>
<dbReference type="EMBL" id="JPGN01000071">
    <property type="protein sequence ID" value="KFI18876.1"/>
    <property type="molecule type" value="Genomic_DNA"/>
</dbReference>
<evidence type="ECO:0000313" key="3">
    <source>
        <dbReference type="Proteomes" id="UP000028839"/>
    </source>
</evidence>
<accession>A0A0E2Z0X9</accession>
<name>A0A0E2Z0X9_9GAMM</name>